<accession>A0A3S4ZX52</accession>
<gene>
    <name evidence="2" type="ORF">PXEA_LOCUS15478</name>
</gene>
<organism evidence="2 3">
    <name type="scientific">Protopolystoma xenopodis</name>
    <dbReference type="NCBI Taxonomy" id="117903"/>
    <lineage>
        <taxon>Eukaryota</taxon>
        <taxon>Metazoa</taxon>
        <taxon>Spiralia</taxon>
        <taxon>Lophotrochozoa</taxon>
        <taxon>Platyhelminthes</taxon>
        <taxon>Monogenea</taxon>
        <taxon>Polyopisthocotylea</taxon>
        <taxon>Polystomatidea</taxon>
        <taxon>Polystomatidae</taxon>
        <taxon>Protopolystoma</taxon>
    </lineage>
</organism>
<name>A0A3S4ZX52_9PLAT</name>
<dbReference type="Proteomes" id="UP000784294">
    <property type="component" value="Unassembled WGS sequence"/>
</dbReference>
<feature type="region of interest" description="Disordered" evidence="1">
    <location>
        <begin position="52"/>
        <end position="98"/>
    </location>
</feature>
<evidence type="ECO:0000256" key="1">
    <source>
        <dbReference type="SAM" id="MobiDB-lite"/>
    </source>
</evidence>
<comment type="caution">
    <text evidence="2">The sequence shown here is derived from an EMBL/GenBank/DDBJ whole genome shotgun (WGS) entry which is preliminary data.</text>
</comment>
<sequence>MVFTFYPTKPRLMGHHPSLSNYRLFFVHLFHLTPLHGDLSCLSSIEQRGSGRPELSAPAFSPRIGIGRGPSVREEAAMRPLGLSTSERTHSHSRPPGRGLRVAGVLCVCAWRGGDGGGQGRERQ</sequence>
<evidence type="ECO:0000313" key="3">
    <source>
        <dbReference type="Proteomes" id="UP000784294"/>
    </source>
</evidence>
<protein>
    <submittedName>
        <fullName evidence="2">Uncharacterized protein</fullName>
    </submittedName>
</protein>
<dbReference type="AlphaFoldDB" id="A0A3S4ZX52"/>
<dbReference type="EMBL" id="CAAALY010054380">
    <property type="protein sequence ID" value="VEL22038.1"/>
    <property type="molecule type" value="Genomic_DNA"/>
</dbReference>
<reference evidence="2" key="1">
    <citation type="submission" date="2018-11" db="EMBL/GenBank/DDBJ databases">
        <authorList>
            <consortium name="Pathogen Informatics"/>
        </authorList>
    </citation>
    <scope>NUCLEOTIDE SEQUENCE</scope>
</reference>
<keyword evidence="3" id="KW-1185">Reference proteome</keyword>
<proteinExistence type="predicted"/>
<evidence type="ECO:0000313" key="2">
    <source>
        <dbReference type="EMBL" id="VEL22038.1"/>
    </source>
</evidence>